<sequence>MPLLPLANANAYANWVQANANEEGFVNGIWSSILNTHFQAQIRTLNYSINPEVHLNHGFTDLLVTRNNHVIPPTVKWQIIFEGKAGNGMNYQNTLNQLDGYAQQVQGGGGWCYLIAAKGGTCMFWKWVKNSLWHVQPMGINAAGNVAFLTQQPQIPLPVSQEYDIVNDQAEILTMLNYITANPQV</sequence>
<proteinExistence type="predicted"/>
<gene>
    <name evidence="1" type="ORF">LACBIDRAFT_334996</name>
</gene>
<dbReference type="Pfam" id="PF08011">
    <property type="entry name" value="PDDEXK_9"/>
    <property type="match status" value="1"/>
</dbReference>
<evidence type="ECO:0000313" key="1">
    <source>
        <dbReference type="EMBL" id="EDQ99499.1"/>
    </source>
</evidence>
<dbReference type="STRING" id="486041.B0E110"/>
<dbReference type="InParanoid" id="B0E110"/>
<dbReference type="RefSeq" id="XP_001889848.1">
    <property type="nucleotide sequence ID" value="XM_001889813.1"/>
</dbReference>
<dbReference type="Proteomes" id="UP000001194">
    <property type="component" value="Unassembled WGS sequence"/>
</dbReference>
<name>B0E110_LACBS</name>
<dbReference type="KEGG" id="lbc:LACBIDRAFT_334996"/>
<dbReference type="AlphaFoldDB" id="B0E110"/>
<dbReference type="EMBL" id="DS547163">
    <property type="protein sequence ID" value="EDQ99499.1"/>
    <property type="molecule type" value="Genomic_DNA"/>
</dbReference>
<organism evidence="2">
    <name type="scientific">Laccaria bicolor (strain S238N-H82 / ATCC MYA-4686)</name>
    <name type="common">Bicoloured deceiver</name>
    <name type="synonym">Laccaria laccata var. bicolor</name>
    <dbReference type="NCBI Taxonomy" id="486041"/>
    <lineage>
        <taxon>Eukaryota</taxon>
        <taxon>Fungi</taxon>
        <taxon>Dikarya</taxon>
        <taxon>Basidiomycota</taxon>
        <taxon>Agaricomycotina</taxon>
        <taxon>Agaricomycetes</taxon>
        <taxon>Agaricomycetidae</taxon>
        <taxon>Agaricales</taxon>
        <taxon>Agaricineae</taxon>
        <taxon>Hydnangiaceae</taxon>
        <taxon>Laccaria</taxon>
    </lineage>
</organism>
<dbReference type="OrthoDB" id="3052451at2759"/>
<reference evidence="1 2" key="1">
    <citation type="journal article" date="2008" name="Nature">
        <title>The genome of Laccaria bicolor provides insights into mycorrhizal symbiosis.</title>
        <authorList>
            <person name="Martin F."/>
            <person name="Aerts A."/>
            <person name="Ahren D."/>
            <person name="Brun A."/>
            <person name="Danchin E.G.J."/>
            <person name="Duchaussoy F."/>
            <person name="Gibon J."/>
            <person name="Kohler A."/>
            <person name="Lindquist E."/>
            <person name="Pereda V."/>
            <person name="Salamov A."/>
            <person name="Shapiro H.J."/>
            <person name="Wuyts J."/>
            <person name="Blaudez D."/>
            <person name="Buee M."/>
            <person name="Brokstein P."/>
            <person name="Canbaeck B."/>
            <person name="Cohen D."/>
            <person name="Courty P.E."/>
            <person name="Coutinho P.M."/>
            <person name="Delaruelle C."/>
            <person name="Detter J.C."/>
            <person name="Deveau A."/>
            <person name="DiFazio S."/>
            <person name="Duplessis S."/>
            <person name="Fraissinet-Tachet L."/>
            <person name="Lucic E."/>
            <person name="Frey-Klett P."/>
            <person name="Fourrey C."/>
            <person name="Feussner I."/>
            <person name="Gay G."/>
            <person name="Grimwood J."/>
            <person name="Hoegger P.J."/>
            <person name="Jain P."/>
            <person name="Kilaru S."/>
            <person name="Labbe J."/>
            <person name="Lin Y.C."/>
            <person name="Legue V."/>
            <person name="Le Tacon F."/>
            <person name="Marmeisse R."/>
            <person name="Melayah D."/>
            <person name="Montanini B."/>
            <person name="Muratet M."/>
            <person name="Nehls U."/>
            <person name="Niculita-Hirzel H."/>
            <person name="Oudot-Le Secq M.P."/>
            <person name="Peter M."/>
            <person name="Quesneville H."/>
            <person name="Rajashekar B."/>
            <person name="Reich M."/>
            <person name="Rouhier N."/>
            <person name="Schmutz J."/>
            <person name="Yin T."/>
            <person name="Chalot M."/>
            <person name="Henrissat B."/>
            <person name="Kuees U."/>
            <person name="Lucas S."/>
            <person name="Van de Peer Y."/>
            <person name="Podila G.K."/>
            <person name="Polle A."/>
            <person name="Pukkila P.J."/>
            <person name="Richardson P.M."/>
            <person name="Rouze P."/>
            <person name="Sanders I.R."/>
            <person name="Stajich J.E."/>
            <person name="Tunlid A."/>
            <person name="Tuskan G."/>
            <person name="Grigoriev I.V."/>
        </authorList>
    </citation>
    <scope>NUCLEOTIDE SEQUENCE [LARGE SCALE GENOMIC DNA]</scope>
    <source>
        <strain evidence="2">S238N-H82 / ATCC MYA-4686</strain>
    </source>
</reference>
<accession>B0E110</accession>
<protein>
    <submittedName>
        <fullName evidence="1">Predicted protein</fullName>
    </submittedName>
</protein>
<dbReference type="InterPro" id="IPR012547">
    <property type="entry name" value="PDDEXK_9"/>
</dbReference>
<dbReference type="GeneID" id="6085478"/>
<keyword evidence="2" id="KW-1185">Reference proteome</keyword>
<evidence type="ECO:0000313" key="2">
    <source>
        <dbReference type="Proteomes" id="UP000001194"/>
    </source>
</evidence>
<dbReference type="HOGENOM" id="CLU_1497151_0_0_1"/>